<protein>
    <submittedName>
        <fullName evidence="1">Uncharacterized protein</fullName>
    </submittedName>
</protein>
<proteinExistence type="predicted"/>
<evidence type="ECO:0000313" key="2">
    <source>
        <dbReference type="Proteomes" id="UP000568751"/>
    </source>
</evidence>
<reference evidence="1 2" key="1">
    <citation type="submission" date="2020-05" db="EMBL/GenBank/DDBJ databases">
        <title>Horizontal transmission and recombination maintain forever young bacterial symbiont genomes.</title>
        <authorList>
            <person name="Russell S.L."/>
            <person name="Pepper-Tunick E."/>
            <person name="Svedberg J."/>
            <person name="Byrne A."/>
            <person name="Ruelas Castillo J."/>
            <person name="Vollmers C."/>
            <person name="Beinart R.A."/>
            <person name="Corbett-Detig R."/>
        </authorList>
    </citation>
    <scope>NUCLEOTIDE SEQUENCE [LARGE SCALE GENOMIC DNA]</scope>
    <source>
        <strain evidence="1">455</strain>
    </source>
</reference>
<sequence>MKQKFDKKEKSIRELDALLKDCYTDYGKPFDENSNVVKATRKTLAYSNRLNK</sequence>
<evidence type="ECO:0000313" key="1">
    <source>
        <dbReference type="EMBL" id="NYT26834.1"/>
    </source>
</evidence>
<organism evidence="1 2">
    <name type="scientific">Candidatus Thiodubiliella endoseptemdiera</name>
    <dbReference type="NCBI Taxonomy" id="2738886"/>
    <lineage>
        <taxon>Bacteria</taxon>
        <taxon>Pseudomonadati</taxon>
        <taxon>Pseudomonadota</taxon>
        <taxon>Gammaproteobacteria</taxon>
        <taxon>Candidatus Pseudothioglobaceae</taxon>
        <taxon>Candidatus Thiodubiliella</taxon>
    </lineage>
</organism>
<name>A0A853EZ62_9GAMM</name>
<dbReference type="RefSeq" id="WP_369152143.1">
    <property type="nucleotide sequence ID" value="NZ_OZ156463.1"/>
</dbReference>
<dbReference type="EMBL" id="JACCHT010000001">
    <property type="protein sequence ID" value="NYT26834.1"/>
    <property type="molecule type" value="Genomic_DNA"/>
</dbReference>
<dbReference type="Proteomes" id="UP000568751">
    <property type="component" value="Unassembled WGS sequence"/>
</dbReference>
<gene>
    <name evidence="1" type="ORF">H0A76_02270</name>
</gene>
<dbReference type="AlphaFoldDB" id="A0A853EZ62"/>
<accession>A0A853EZ62</accession>
<comment type="caution">
    <text evidence="1">The sequence shown here is derived from an EMBL/GenBank/DDBJ whole genome shotgun (WGS) entry which is preliminary data.</text>
</comment>